<keyword evidence="2" id="KW-1185">Reference proteome</keyword>
<comment type="caution">
    <text evidence="1">The sequence shown here is derived from an EMBL/GenBank/DDBJ whole genome shotgun (WGS) entry which is preliminary data.</text>
</comment>
<sequence>MSQPAPRKALLDNETSAASVAEVMRSEAVSGLGPEPGVVFQFIKLMLGLHTMLMSHEAGEDIPILPSGGSL</sequence>
<gene>
    <name evidence="1" type="ORF">BaRGS_00022377</name>
</gene>
<protein>
    <submittedName>
        <fullName evidence="1">Uncharacterized protein</fullName>
    </submittedName>
</protein>
<dbReference type="EMBL" id="JACVVK020000180">
    <property type="protein sequence ID" value="KAK7486329.1"/>
    <property type="molecule type" value="Genomic_DNA"/>
</dbReference>
<name>A0ABD0KGV7_9CAEN</name>
<proteinExistence type="predicted"/>
<organism evidence="1 2">
    <name type="scientific">Batillaria attramentaria</name>
    <dbReference type="NCBI Taxonomy" id="370345"/>
    <lineage>
        <taxon>Eukaryota</taxon>
        <taxon>Metazoa</taxon>
        <taxon>Spiralia</taxon>
        <taxon>Lophotrochozoa</taxon>
        <taxon>Mollusca</taxon>
        <taxon>Gastropoda</taxon>
        <taxon>Caenogastropoda</taxon>
        <taxon>Sorbeoconcha</taxon>
        <taxon>Cerithioidea</taxon>
        <taxon>Batillariidae</taxon>
        <taxon>Batillaria</taxon>
    </lineage>
</organism>
<evidence type="ECO:0000313" key="1">
    <source>
        <dbReference type="EMBL" id="KAK7486329.1"/>
    </source>
</evidence>
<accession>A0ABD0KGV7</accession>
<dbReference type="Proteomes" id="UP001519460">
    <property type="component" value="Unassembled WGS sequence"/>
</dbReference>
<reference evidence="1 2" key="1">
    <citation type="journal article" date="2023" name="Sci. Data">
        <title>Genome assembly of the Korean intertidal mud-creeper Batillaria attramentaria.</title>
        <authorList>
            <person name="Patra A.K."/>
            <person name="Ho P.T."/>
            <person name="Jun S."/>
            <person name="Lee S.J."/>
            <person name="Kim Y."/>
            <person name="Won Y.J."/>
        </authorList>
    </citation>
    <scope>NUCLEOTIDE SEQUENCE [LARGE SCALE GENOMIC DNA]</scope>
    <source>
        <strain evidence="1">Wonlab-2016</strain>
    </source>
</reference>
<evidence type="ECO:0000313" key="2">
    <source>
        <dbReference type="Proteomes" id="UP001519460"/>
    </source>
</evidence>
<dbReference type="AlphaFoldDB" id="A0ABD0KGV7"/>